<evidence type="ECO:0000313" key="3">
    <source>
        <dbReference type="Proteomes" id="UP001056708"/>
    </source>
</evidence>
<reference evidence="2" key="1">
    <citation type="submission" date="2022-06" db="EMBL/GenBank/DDBJ databases">
        <title>Genome sequence of Phormidium yuhuli AB48 isolated from an industrial photobioreactor environment.</title>
        <authorList>
            <person name="Qiu Y."/>
            <person name="Noonan A.J.C."/>
            <person name="Dofher K."/>
            <person name="Koch M."/>
            <person name="Kieft B."/>
            <person name="Lin X."/>
            <person name="Ziels R.M."/>
            <person name="Hallam S.J."/>
        </authorList>
    </citation>
    <scope>NUCLEOTIDE SEQUENCE</scope>
    <source>
        <strain evidence="2">AB48</strain>
    </source>
</reference>
<proteinExistence type="predicted"/>
<protein>
    <submittedName>
        <fullName evidence="2">Uncharacterized protein</fullName>
    </submittedName>
</protein>
<organism evidence="2 3">
    <name type="scientific">Phormidium yuhuli AB48</name>
    <dbReference type="NCBI Taxonomy" id="2940671"/>
    <lineage>
        <taxon>Bacteria</taxon>
        <taxon>Bacillati</taxon>
        <taxon>Cyanobacteriota</taxon>
        <taxon>Cyanophyceae</taxon>
        <taxon>Oscillatoriophycideae</taxon>
        <taxon>Oscillatoriales</taxon>
        <taxon>Oscillatoriaceae</taxon>
        <taxon>Phormidium</taxon>
        <taxon>Phormidium yuhuli</taxon>
    </lineage>
</organism>
<sequence length="59" mass="6785">MYQKKVLPLFGQSQGFEPQTGYFVNEIFWNLLLRSQLEQAKQSTPTRSPKADSLPQTNP</sequence>
<evidence type="ECO:0000313" key="2">
    <source>
        <dbReference type="EMBL" id="USR90575.1"/>
    </source>
</evidence>
<dbReference type="RefSeq" id="WP_252662603.1">
    <property type="nucleotide sequence ID" value="NZ_CP098611.1"/>
</dbReference>
<gene>
    <name evidence="2" type="ORF">NEA10_17345</name>
</gene>
<keyword evidence="3" id="KW-1185">Reference proteome</keyword>
<evidence type="ECO:0000256" key="1">
    <source>
        <dbReference type="SAM" id="MobiDB-lite"/>
    </source>
</evidence>
<dbReference type="EMBL" id="CP098611">
    <property type="protein sequence ID" value="USR90575.1"/>
    <property type="molecule type" value="Genomic_DNA"/>
</dbReference>
<accession>A0ABY5ANJ0</accession>
<name>A0ABY5ANJ0_9CYAN</name>
<feature type="region of interest" description="Disordered" evidence="1">
    <location>
        <begin position="39"/>
        <end position="59"/>
    </location>
</feature>
<dbReference type="Proteomes" id="UP001056708">
    <property type="component" value="Chromosome"/>
</dbReference>